<evidence type="ECO:0000313" key="2">
    <source>
        <dbReference type="EMBL" id="MDM8333614.1"/>
    </source>
</evidence>
<keyword evidence="3" id="KW-1185">Reference proteome</keyword>
<dbReference type="CDD" id="cd04301">
    <property type="entry name" value="NAT_SF"/>
    <property type="match status" value="1"/>
</dbReference>
<dbReference type="Pfam" id="PF00583">
    <property type="entry name" value="Acetyltransf_1"/>
    <property type="match status" value="1"/>
</dbReference>
<evidence type="ECO:0000259" key="1">
    <source>
        <dbReference type="PROSITE" id="PS51186"/>
    </source>
</evidence>
<sequence length="164" mass="18050">MAGAVKLKLATADDAAGVLSLLRQAATESDAILVSHLADVTLEQERRNIDMINSFDDCVIMLAMLGDQPVGIVTVMVLEDQPTVGELGVVVARRYWRNGIGQLLVDEAEYWFENYSSLQRLVLTVFKTNRPAIALYHKLGFVKTGLGQDAGRTVLEMEYHPTGQ</sequence>
<evidence type="ECO:0000313" key="3">
    <source>
        <dbReference type="Proteomes" id="UP001529423"/>
    </source>
</evidence>
<dbReference type="PANTHER" id="PTHR43415">
    <property type="entry name" value="SPERMIDINE N(1)-ACETYLTRANSFERASE"/>
    <property type="match status" value="1"/>
</dbReference>
<dbReference type="PANTHER" id="PTHR43415:SF3">
    <property type="entry name" value="GNAT-FAMILY ACETYLTRANSFERASE"/>
    <property type="match status" value="1"/>
</dbReference>
<dbReference type="Proteomes" id="UP001529423">
    <property type="component" value="Unassembled WGS sequence"/>
</dbReference>
<reference evidence="2 3" key="1">
    <citation type="submission" date="2023-06" db="EMBL/GenBank/DDBJ databases">
        <title>Identification and characterization of horizontal gene transfer across gut microbiota members of farm animals based on homology search.</title>
        <authorList>
            <person name="Schwarzerova J."/>
            <person name="Nykrynova M."/>
            <person name="Jureckova K."/>
            <person name="Cejkova D."/>
            <person name="Rychlik I."/>
        </authorList>
    </citation>
    <scope>NUCLEOTIDE SEQUENCE [LARGE SCALE GENOMIC DNA]</scope>
    <source>
        <strain evidence="2 3">105_WCHN</strain>
    </source>
</reference>
<reference evidence="3" key="2">
    <citation type="submission" date="2023-06" db="EMBL/GenBank/DDBJ databases">
        <title>Identification and characterization of horizontal gene transfer across gut microbiota members of farm animals based on homology search.</title>
        <authorList>
            <person name="Zeman M."/>
            <person name="Kubasova T."/>
            <person name="Jahodarova E."/>
            <person name="Nykrynova M."/>
            <person name="Rychlik I."/>
        </authorList>
    </citation>
    <scope>NUCLEOTIDE SEQUENCE [LARGE SCALE GENOMIC DNA]</scope>
    <source>
        <strain evidence="3">105_WCHN</strain>
    </source>
</reference>
<dbReference type="EMBL" id="JAUDEO010000013">
    <property type="protein sequence ID" value="MDM8333614.1"/>
    <property type="molecule type" value="Genomic_DNA"/>
</dbReference>
<dbReference type="InterPro" id="IPR000182">
    <property type="entry name" value="GNAT_dom"/>
</dbReference>
<organism evidence="2 3">
    <name type="scientific">Limosilactobacillus panis</name>
    <dbReference type="NCBI Taxonomy" id="47493"/>
    <lineage>
        <taxon>Bacteria</taxon>
        <taxon>Bacillati</taxon>
        <taxon>Bacillota</taxon>
        <taxon>Bacilli</taxon>
        <taxon>Lactobacillales</taxon>
        <taxon>Lactobacillaceae</taxon>
        <taxon>Limosilactobacillus</taxon>
    </lineage>
</organism>
<dbReference type="RefSeq" id="WP_289559562.1">
    <property type="nucleotide sequence ID" value="NZ_JAUDEO010000013.1"/>
</dbReference>
<feature type="domain" description="N-acetyltransferase" evidence="1">
    <location>
        <begin position="5"/>
        <end position="162"/>
    </location>
</feature>
<protein>
    <submittedName>
        <fullName evidence="2">GNAT family N-acetyltransferase</fullName>
    </submittedName>
</protein>
<reference evidence="2 3" key="3">
    <citation type="submission" date="2023-06" db="EMBL/GenBank/DDBJ databases">
        <authorList>
            <person name="Zeman M."/>
            <person name="Kubasova T."/>
            <person name="Jahodarova E."/>
            <person name="Nykrynova M."/>
            <person name="Rychlik I."/>
        </authorList>
    </citation>
    <scope>NUCLEOTIDE SEQUENCE [LARGE SCALE GENOMIC DNA]</scope>
    <source>
        <strain evidence="2 3">105_WCHN</strain>
    </source>
</reference>
<name>A0ABT7VLJ3_9LACO</name>
<gene>
    <name evidence="2" type="ORF">QUW46_03345</name>
</gene>
<comment type="caution">
    <text evidence="2">The sequence shown here is derived from an EMBL/GenBank/DDBJ whole genome shotgun (WGS) entry which is preliminary data.</text>
</comment>
<dbReference type="PROSITE" id="PS51186">
    <property type="entry name" value="GNAT"/>
    <property type="match status" value="1"/>
</dbReference>
<accession>A0ABT7VLJ3</accession>
<proteinExistence type="predicted"/>